<name>A0AAN7TAZ8_9EURO</name>
<feature type="compositionally biased region" description="Polar residues" evidence="2">
    <location>
        <begin position="41"/>
        <end position="50"/>
    </location>
</feature>
<dbReference type="GO" id="GO:0005829">
    <property type="term" value="C:cytosol"/>
    <property type="evidence" value="ECO:0007669"/>
    <property type="project" value="TreeGrafter"/>
</dbReference>
<feature type="compositionally biased region" description="Polar residues" evidence="2">
    <location>
        <begin position="350"/>
        <end position="362"/>
    </location>
</feature>
<feature type="compositionally biased region" description="Basic and acidic residues" evidence="2">
    <location>
        <begin position="249"/>
        <end position="259"/>
    </location>
</feature>
<feature type="region of interest" description="Disordered" evidence="2">
    <location>
        <begin position="145"/>
        <end position="192"/>
    </location>
</feature>
<dbReference type="InterPro" id="IPR007307">
    <property type="entry name" value="Ltv1"/>
</dbReference>
<comment type="caution">
    <text evidence="3">The sequence shown here is derived from an EMBL/GenBank/DDBJ whole genome shotgun (WGS) entry which is preliminary data.</text>
</comment>
<feature type="compositionally biased region" description="Basic residues" evidence="2">
    <location>
        <begin position="448"/>
        <end position="459"/>
    </location>
</feature>
<gene>
    <name evidence="3" type="primary">LTV1</name>
    <name evidence="3" type="ORF">LTR05_000198</name>
</gene>
<sequence length="489" mass="54080">MPRKKWIDKNNPTTQTYALLYRSQDDPLLNDDTAGDRALFSVSNRKNQPQSAASSSSTQRQDRALHLADLEDGDELDFEDMRDNEGEAAEYGIYFDDTKYDYMQHMKDLGEGGGDSHFVDALPTKMKGKTKKDTMRLEDALRQVNLDDEESSAPSLVDGGLSTVSRTTKGKRVLESQQDVPDEIAGFQPDMDPRLREVLEALEDDAYVEDQDEGDVFGALGFDGQNSGELDLSEFEGRYEDDDGWESDATEKASEQPKELKMPLQEHPELNHVNDNQGLPLDSDVTANAVAEDGDWLKDFAKYKRDTKKVPAQPQSGSVVAASAVHDQAPSLYTLNGTPLRQKKRKGALTNPSTYSMTSSSLNRGEGLQFLDRRFDQVEKMYSLDEADEFDDTDGAASIISGMTGASKMSKTSTLSTSSFADPEAVRSDFDGMVDDFLGDWNKANPGGKRKGAKGKRGKNGNEVYGLQQLDEVRKELGPARISRKAQKV</sequence>
<accession>A0AAN7TAZ8</accession>
<dbReference type="GO" id="GO:0000056">
    <property type="term" value="P:ribosomal small subunit export from nucleus"/>
    <property type="evidence" value="ECO:0007669"/>
    <property type="project" value="TreeGrafter"/>
</dbReference>
<evidence type="ECO:0000256" key="1">
    <source>
        <dbReference type="ARBA" id="ARBA00009078"/>
    </source>
</evidence>
<dbReference type="GO" id="GO:0042274">
    <property type="term" value="P:ribosomal small subunit biogenesis"/>
    <property type="evidence" value="ECO:0007669"/>
    <property type="project" value="InterPro"/>
</dbReference>
<comment type="similarity">
    <text evidence="1">Belongs to the LTV1 family.</text>
</comment>
<dbReference type="Proteomes" id="UP001309876">
    <property type="component" value="Unassembled WGS sequence"/>
</dbReference>
<keyword evidence="4" id="KW-1185">Reference proteome</keyword>
<dbReference type="EMBL" id="JAVRRJ010000001">
    <property type="protein sequence ID" value="KAK5090029.1"/>
    <property type="molecule type" value="Genomic_DNA"/>
</dbReference>
<evidence type="ECO:0000256" key="2">
    <source>
        <dbReference type="SAM" id="MobiDB-lite"/>
    </source>
</evidence>
<protein>
    <submittedName>
        <fullName evidence="3">Protein ltv1</fullName>
    </submittedName>
</protein>
<proteinExistence type="inferred from homology"/>
<organism evidence="3 4">
    <name type="scientific">Lithohypha guttulata</name>
    <dbReference type="NCBI Taxonomy" id="1690604"/>
    <lineage>
        <taxon>Eukaryota</taxon>
        <taxon>Fungi</taxon>
        <taxon>Dikarya</taxon>
        <taxon>Ascomycota</taxon>
        <taxon>Pezizomycotina</taxon>
        <taxon>Eurotiomycetes</taxon>
        <taxon>Chaetothyriomycetidae</taxon>
        <taxon>Chaetothyriales</taxon>
        <taxon>Trichomeriaceae</taxon>
        <taxon>Lithohypha</taxon>
    </lineage>
</organism>
<evidence type="ECO:0000313" key="3">
    <source>
        <dbReference type="EMBL" id="KAK5090029.1"/>
    </source>
</evidence>
<dbReference type="Pfam" id="PF04180">
    <property type="entry name" value="LTV"/>
    <property type="match status" value="1"/>
</dbReference>
<dbReference type="GO" id="GO:0005634">
    <property type="term" value="C:nucleus"/>
    <property type="evidence" value="ECO:0007669"/>
    <property type="project" value="TreeGrafter"/>
</dbReference>
<evidence type="ECO:0000313" key="4">
    <source>
        <dbReference type="Proteomes" id="UP001309876"/>
    </source>
</evidence>
<dbReference type="AlphaFoldDB" id="A0AAN7TAZ8"/>
<feature type="region of interest" description="Disordered" evidence="2">
    <location>
        <begin position="236"/>
        <end position="259"/>
    </location>
</feature>
<feature type="region of interest" description="Disordered" evidence="2">
    <location>
        <begin position="41"/>
        <end position="62"/>
    </location>
</feature>
<dbReference type="PANTHER" id="PTHR21531">
    <property type="entry name" value="LOW-TEMPERATURE VIABILITY PROTEIN LTV1-RELATED"/>
    <property type="match status" value="1"/>
</dbReference>
<feature type="region of interest" description="Disordered" evidence="2">
    <location>
        <begin position="332"/>
        <end position="362"/>
    </location>
</feature>
<reference evidence="3 4" key="1">
    <citation type="submission" date="2023-08" db="EMBL/GenBank/DDBJ databases">
        <title>Black Yeasts Isolated from many extreme environments.</title>
        <authorList>
            <person name="Coleine C."/>
            <person name="Stajich J.E."/>
            <person name="Selbmann L."/>
        </authorList>
    </citation>
    <scope>NUCLEOTIDE SEQUENCE [LARGE SCALE GENOMIC DNA]</scope>
    <source>
        <strain evidence="3 4">CCFEE 5910</strain>
    </source>
</reference>
<feature type="region of interest" description="Disordered" evidence="2">
    <location>
        <begin position="441"/>
        <end position="462"/>
    </location>
</feature>
<feature type="compositionally biased region" description="Acidic residues" evidence="2">
    <location>
        <begin position="236"/>
        <end position="248"/>
    </location>
</feature>
<dbReference type="PANTHER" id="PTHR21531:SF0">
    <property type="entry name" value="PROTEIN LTV1 HOMOLOG"/>
    <property type="match status" value="1"/>
</dbReference>
<dbReference type="GO" id="GO:0030688">
    <property type="term" value="C:preribosome, small subunit precursor"/>
    <property type="evidence" value="ECO:0007669"/>
    <property type="project" value="TreeGrafter"/>
</dbReference>